<proteinExistence type="predicted"/>
<accession>A0AAV0Y568</accession>
<dbReference type="EMBL" id="CARXXK010001250">
    <property type="protein sequence ID" value="CAI6374757.1"/>
    <property type="molecule type" value="Genomic_DNA"/>
</dbReference>
<dbReference type="Proteomes" id="UP001160148">
    <property type="component" value="Unassembled WGS sequence"/>
</dbReference>
<dbReference type="GO" id="GO:0006071">
    <property type="term" value="P:glycerol metabolic process"/>
    <property type="evidence" value="ECO:0007669"/>
    <property type="project" value="InterPro"/>
</dbReference>
<dbReference type="InterPro" id="IPR036117">
    <property type="entry name" value="DhaL_dom_sf"/>
</dbReference>
<evidence type="ECO:0000313" key="1">
    <source>
        <dbReference type="EMBL" id="CAI6374757.1"/>
    </source>
</evidence>
<dbReference type="AlphaFoldDB" id="A0AAV0Y568"/>
<dbReference type="GO" id="GO:0004371">
    <property type="term" value="F:glycerone kinase activity"/>
    <property type="evidence" value="ECO:0007669"/>
    <property type="project" value="InterPro"/>
</dbReference>
<sequence length="112" mass="12205">MDETDDGDCGSNWRRGADAVKVAVTEWPAPQTLFVRSAGCLRTAWPALWARYCPSCSGHSHWNLPSIHSVAAVEAYGMRQPGDRAMLDALVPAVRGMEDVLCKSKNAVSPFE</sequence>
<evidence type="ECO:0000313" key="2">
    <source>
        <dbReference type="Proteomes" id="UP001160148"/>
    </source>
</evidence>
<keyword evidence="2" id="KW-1185">Reference proteome</keyword>
<name>A0AAV0Y568_9HEMI</name>
<dbReference type="SUPFAM" id="SSF101473">
    <property type="entry name" value="DhaL-like"/>
    <property type="match status" value="1"/>
</dbReference>
<protein>
    <submittedName>
        <fullName evidence="1">Uncharacterized protein</fullName>
    </submittedName>
</protein>
<gene>
    <name evidence="1" type="ORF">MEUPH1_LOCUS28348</name>
</gene>
<organism evidence="1 2">
    <name type="scientific">Macrosiphum euphorbiae</name>
    <name type="common">potato aphid</name>
    <dbReference type="NCBI Taxonomy" id="13131"/>
    <lineage>
        <taxon>Eukaryota</taxon>
        <taxon>Metazoa</taxon>
        <taxon>Ecdysozoa</taxon>
        <taxon>Arthropoda</taxon>
        <taxon>Hexapoda</taxon>
        <taxon>Insecta</taxon>
        <taxon>Pterygota</taxon>
        <taxon>Neoptera</taxon>
        <taxon>Paraneoptera</taxon>
        <taxon>Hemiptera</taxon>
        <taxon>Sternorrhyncha</taxon>
        <taxon>Aphidomorpha</taxon>
        <taxon>Aphidoidea</taxon>
        <taxon>Aphididae</taxon>
        <taxon>Macrosiphini</taxon>
        <taxon>Macrosiphum</taxon>
    </lineage>
</organism>
<reference evidence="1 2" key="1">
    <citation type="submission" date="2023-01" db="EMBL/GenBank/DDBJ databases">
        <authorList>
            <person name="Whitehead M."/>
        </authorList>
    </citation>
    <scope>NUCLEOTIDE SEQUENCE [LARGE SCALE GENOMIC DNA]</scope>
</reference>
<dbReference type="Gene3D" id="1.25.40.340">
    <property type="match status" value="1"/>
</dbReference>
<comment type="caution">
    <text evidence="1">The sequence shown here is derived from an EMBL/GenBank/DDBJ whole genome shotgun (WGS) entry which is preliminary data.</text>
</comment>